<name>A0A7X6ICT1_9BACT</name>
<evidence type="ECO:0000313" key="2">
    <source>
        <dbReference type="EMBL" id="NKE72850.1"/>
    </source>
</evidence>
<dbReference type="Proteomes" id="UP000534783">
    <property type="component" value="Unassembled WGS sequence"/>
</dbReference>
<dbReference type="AlphaFoldDB" id="A0A7X6ICT1"/>
<protein>
    <submittedName>
        <fullName evidence="2">Conjugal transfer protein TraF</fullName>
    </submittedName>
</protein>
<evidence type="ECO:0000313" key="3">
    <source>
        <dbReference type="Proteomes" id="UP000534783"/>
    </source>
</evidence>
<reference evidence="2 3" key="1">
    <citation type="journal article" date="2020" name="Nature">
        <title>Bacterial chemolithoautotrophy via manganese oxidation.</title>
        <authorList>
            <person name="Yu H."/>
            <person name="Leadbetter J.R."/>
        </authorList>
    </citation>
    <scope>NUCLEOTIDE SEQUENCE [LARGE SCALE GENOMIC DNA]</scope>
    <source>
        <strain evidence="2 3">Mn-1</strain>
    </source>
</reference>
<feature type="compositionally biased region" description="Low complexity" evidence="1">
    <location>
        <begin position="44"/>
        <end position="55"/>
    </location>
</feature>
<proteinExistence type="predicted"/>
<dbReference type="Pfam" id="PF13728">
    <property type="entry name" value="TraF"/>
    <property type="match status" value="1"/>
</dbReference>
<gene>
    <name evidence="2" type="ORF">MNODULE_19035</name>
</gene>
<dbReference type="InterPro" id="IPR039555">
    <property type="entry name" value="TraF/TrbB"/>
</dbReference>
<sequence length="305" mass="34191">MRRTLCLRRRERRSSASIGSALSLVLLLIGILPVWAGENEITRLPSKGSLSPGSSQDGLLGMKEAPEAEPDPWDENRFFDKNREGWFWYLEMKKEEKRVRKREAPSRQLPPTLNEMRKQAEKLLSRAVEEPTEAHLLAYIQYQRLVMQRAEAFAHTWQRVLWEHPDLDPTVENPVVTAGLSVARAEKAKKRDAKLLNLARSSGIFYFFAGDCPLCEIQSPLLAGFARSYGFSVVPISLDGAEDPLFGSAKVDRGAAERLGVSAAPAIFLVRPQTGEVLRVGTGLLSMEELGERLDRLAGHVEEER</sequence>
<dbReference type="EMBL" id="VTOW01000004">
    <property type="protein sequence ID" value="NKE72850.1"/>
    <property type="molecule type" value="Genomic_DNA"/>
</dbReference>
<feature type="region of interest" description="Disordered" evidence="1">
    <location>
        <begin position="43"/>
        <end position="75"/>
    </location>
</feature>
<evidence type="ECO:0000256" key="1">
    <source>
        <dbReference type="SAM" id="MobiDB-lite"/>
    </source>
</evidence>
<dbReference type="Gene3D" id="3.40.30.10">
    <property type="entry name" value="Glutaredoxin"/>
    <property type="match status" value="1"/>
</dbReference>
<keyword evidence="3" id="KW-1185">Reference proteome</keyword>
<dbReference type="InterPro" id="IPR036249">
    <property type="entry name" value="Thioredoxin-like_sf"/>
</dbReference>
<comment type="caution">
    <text evidence="2">The sequence shown here is derived from an EMBL/GenBank/DDBJ whole genome shotgun (WGS) entry which is preliminary data.</text>
</comment>
<organism evidence="2 3">
    <name type="scientific">Candidatus Manganitrophus noduliformans</name>
    <dbReference type="NCBI Taxonomy" id="2606439"/>
    <lineage>
        <taxon>Bacteria</taxon>
        <taxon>Pseudomonadati</taxon>
        <taxon>Nitrospirota</taxon>
        <taxon>Nitrospiria</taxon>
        <taxon>Candidatus Troglogloeales</taxon>
        <taxon>Candidatus Manganitrophaceae</taxon>
        <taxon>Candidatus Manganitrophus</taxon>
    </lineage>
</organism>
<dbReference type="SUPFAM" id="SSF52833">
    <property type="entry name" value="Thioredoxin-like"/>
    <property type="match status" value="1"/>
</dbReference>
<accession>A0A7X6ICT1</accession>